<dbReference type="GO" id="GO:0016787">
    <property type="term" value="F:hydrolase activity"/>
    <property type="evidence" value="ECO:0007669"/>
    <property type="project" value="UniProtKB-KW"/>
</dbReference>
<dbReference type="InterPro" id="IPR023214">
    <property type="entry name" value="HAD_sf"/>
</dbReference>
<dbReference type="RefSeq" id="WP_310913466.1">
    <property type="nucleotide sequence ID" value="NZ_JAVLVT010000008.1"/>
</dbReference>
<keyword evidence="3" id="KW-0472">Membrane</keyword>
<keyword evidence="5" id="KW-1185">Reference proteome</keyword>
<dbReference type="Pfam" id="PF12710">
    <property type="entry name" value="HAD"/>
    <property type="match status" value="1"/>
</dbReference>
<evidence type="ECO:0000256" key="2">
    <source>
        <dbReference type="SAM" id="MobiDB-lite"/>
    </source>
</evidence>
<gene>
    <name evidence="4" type="ORF">RIF23_16580</name>
</gene>
<dbReference type="InterPro" id="IPR006385">
    <property type="entry name" value="HAD_hydro_SerB1"/>
</dbReference>
<feature type="transmembrane region" description="Helical" evidence="3">
    <location>
        <begin position="261"/>
        <end position="280"/>
    </location>
</feature>
<comment type="similarity">
    <text evidence="1">Belongs to the HAD-like hydrolase superfamily. SerB family.</text>
</comment>
<feature type="compositionally biased region" description="Low complexity" evidence="2">
    <location>
        <begin position="9"/>
        <end position="28"/>
    </location>
</feature>
<feature type="region of interest" description="Disordered" evidence="2">
    <location>
        <begin position="1"/>
        <end position="31"/>
    </location>
</feature>
<organism evidence="4 5">
    <name type="scientific">Lipingzhangella rawalii</name>
    <dbReference type="NCBI Taxonomy" id="2055835"/>
    <lineage>
        <taxon>Bacteria</taxon>
        <taxon>Bacillati</taxon>
        <taxon>Actinomycetota</taxon>
        <taxon>Actinomycetes</taxon>
        <taxon>Streptosporangiales</taxon>
        <taxon>Nocardiopsidaceae</taxon>
        <taxon>Lipingzhangella</taxon>
    </lineage>
</organism>
<dbReference type="SUPFAM" id="SSF56784">
    <property type="entry name" value="HAD-like"/>
    <property type="match status" value="1"/>
</dbReference>
<dbReference type="Gene3D" id="1.20.1440.100">
    <property type="entry name" value="SG protein - dephosphorylation function"/>
    <property type="match status" value="1"/>
</dbReference>
<dbReference type="PANTHER" id="PTHR43344:SF15">
    <property type="entry name" value="PHOSPHOSERINE PHOSPHATASE SERB1"/>
    <property type="match status" value="1"/>
</dbReference>
<sequence length="289" mass="31202">MRRPSGPQTAGTEARTAAEAALRTGADASPQPAAPTAFFDVDNTLLRGASIYHFARGLAARDLFTTRDLTRFAWGQLVFRLTGTEQRAHINAAREAALAFVAGHRVSELVELCEDIYEDSMSDRIWSGARTLVERHRAAGHNVWLVTATPVELADILARRLGLTGALGTVAESVDGVYTGRLIGDLLHGPAKAEAVAALSARTRLDLSTCAAYSDSYNDLPLLSMVGHPNAVNPDPELYRHARMMGWPVHEFRRHRATLRVGLPAAAAGAVAGGLTVGLVRRWRRRPGN</sequence>
<evidence type="ECO:0000256" key="3">
    <source>
        <dbReference type="SAM" id="Phobius"/>
    </source>
</evidence>
<comment type="caution">
    <text evidence="4">The sequence shown here is derived from an EMBL/GenBank/DDBJ whole genome shotgun (WGS) entry which is preliminary data.</text>
</comment>
<name>A0ABU2HAQ3_9ACTN</name>
<dbReference type="CDD" id="cd02612">
    <property type="entry name" value="HAD_PGPPase"/>
    <property type="match status" value="1"/>
</dbReference>
<proteinExistence type="inferred from homology"/>
<dbReference type="InterPro" id="IPR050582">
    <property type="entry name" value="HAD-like_SerB"/>
</dbReference>
<dbReference type="EMBL" id="JAVLVT010000008">
    <property type="protein sequence ID" value="MDS1271910.1"/>
    <property type="molecule type" value="Genomic_DNA"/>
</dbReference>
<dbReference type="NCBIfam" id="TIGR01490">
    <property type="entry name" value="HAD-SF-IB-hyp1"/>
    <property type="match status" value="1"/>
</dbReference>
<evidence type="ECO:0000313" key="5">
    <source>
        <dbReference type="Proteomes" id="UP001250214"/>
    </source>
</evidence>
<dbReference type="PANTHER" id="PTHR43344">
    <property type="entry name" value="PHOSPHOSERINE PHOSPHATASE"/>
    <property type="match status" value="1"/>
</dbReference>
<dbReference type="NCBIfam" id="TIGR01488">
    <property type="entry name" value="HAD-SF-IB"/>
    <property type="match status" value="1"/>
</dbReference>
<evidence type="ECO:0000313" key="4">
    <source>
        <dbReference type="EMBL" id="MDS1271910.1"/>
    </source>
</evidence>
<dbReference type="InterPro" id="IPR036412">
    <property type="entry name" value="HAD-like_sf"/>
</dbReference>
<evidence type="ECO:0000256" key="1">
    <source>
        <dbReference type="ARBA" id="ARBA00009184"/>
    </source>
</evidence>
<keyword evidence="4" id="KW-0378">Hydrolase</keyword>
<protein>
    <submittedName>
        <fullName evidence="4">HAD-IB family hydrolase</fullName>
    </submittedName>
</protein>
<keyword evidence="3" id="KW-1133">Transmembrane helix</keyword>
<dbReference type="Gene3D" id="3.40.50.1000">
    <property type="entry name" value="HAD superfamily/HAD-like"/>
    <property type="match status" value="1"/>
</dbReference>
<dbReference type="Proteomes" id="UP001250214">
    <property type="component" value="Unassembled WGS sequence"/>
</dbReference>
<reference evidence="5" key="1">
    <citation type="submission" date="2023-07" db="EMBL/GenBank/DDBJ databases">
        <title>Novel species in the genus Lipingzhangella isolated from Sambhar Salt Lake.</title>
        <authorList>
            <person name="Jiya N."/>
            <person name="Kajale S."/>
            <person name="Sharma A."/>
        </authorList>
    </citation>
    <scope>NUCLEOTIDE SEQUENCE [LARGE SCALE GENOMIC DNA]</scope>
    <source>
        <strain evidence="5">LS1_29</strain>
    </source>
</reference>
<accession>A0ABU2HAQ3</accession>
<keyword evidence="3" id="KW-0812">Transmembrane</keyword>